<feature type="transmembrane region" description="Helical" evidence="1">
    <location>
        <begin position="323"/>
        <end position="349"/>
    </location>
</feature>
<feature type="transmembrane region" description="Helical" evidence="1">
    <location>
        <begin position="378"/>
        <end position="397"/>
    </location>
</feature>
<feature type="transmembrane region" description="Helical" evidence="1">
    <location>
        <begin position="403"/>
        <end position="421"/>
    </location>
</feature>
<keyword evidence="1" id="KW-0472">Membrane</keyword>
<feature type="transmembrane region" description="Helical" evidence="1">
    <location>
        <begin position="87"/>
        <end position="108"/>
    </location>
</feature>
<dbReference type="OrthoDB" id="5295665at2"/>
<feature type="transmembrane region" description="Helical" evidence="1">
    <location>
        <begin position="239"/>
        <end position="259"/>
    </location>
</feature>
<protein>
    <submittedName>
        <fullName evidence="2">Uncharacterized protein</fullName>
    </submittedName>
</protein>
<evidence type="ECO:0000256" key="1">
    <source>
        <dbReference type="SAM" id="Phobius"/>
    </source>
</evidence>
<accession>A0A4V2VSA9</accession>
<proteinExistence type="predicted"/>
<sequence>MQRALNYDLTPALSVPLRFFLSALIFALLASLLLLWAGPQALSSRWTPAVLAMTHLWLLGCFTLTIIGALFQLFPVVGGRSLPGGNLYANTILACISAGALLLALAFLSGTRQLFPMAAVTAGGGLTLFLLGCLHALASPRPPLPEGAKPMFRTLALALCFLSFALLSGVVNAMLRSGSLATHQWLSSIAWLAPGALTDAHAVLGLLGWIAMMIMAVAPQVIPMFQATEPYPYRSEWRLPILFALVLLSWLLCALLPAFSWIRQTAVAAILLACLAFALLTLKTLKTRKRAEPDGTTGFWQAAMAFLILACFSWMAADTPLLAGVLLAGAAFSAINGMLYQIVPFLIWLHAHHQAKQRRPIMPKMRDIIPLRQARRQCGLHIAALALLAGATLYPAYLARPAALAMLASVLWLCANLWRALRIYRAALQSLQ</sequence>
<dbReference type="AlphaFoldDB" id="A0A4V2VSA9"/>
<feature type="transmembrane region" description="Helical" evidence="1">
    <location>
        <begin position="297"/>
        <end position="317"/>
    </location>
</feature>
<organism evidence="2 3">
    <name type="scientific">Paracandidimonas soli</name>
    <dbReference type="NCBI Taxonomy" id="1917182"/>
    <lineage>
        <taxon>Bacteria</taxon>
        <taxon>Pseudomonadati</taxon>
        <taxon>Pseudomonadota</taxon>
        <taxon>Betaproteobacteria</taxon>
        <taxon>Burkholderiales</taxon>
        <taxon>Alcaligenaceae</taxon>
        <taxon>Paracandidimonas</taxon>
    </lineage>
</organism>
<dbReference type="Proteomes" id="UP000294692">
    <property type="component" value="Unassembled WGS sequence"/>
</dbReference>
<name>A0A4V2VSA9_9BURK</name>
<gene>
    <name evidence="2" type="ORF">EV686_102373</name>
</gene>
<feature type="transmembrane region" description="Helical" evidence="1">
    <location>
        <begin position="155"/>
        <end position="175"/>
    </location>
</feature>
<reference evidence="2 3" key="1">
    <citation type="submission" date="2019-03" db="EMBL/GenBank/DDBJ databases">
        <title>Genomic Encyclopedia of Type Strains, Phase IV (KMG-IV): sequencing the most valuable type-strain genomes for metagenomic binning, comparative biology and taxonomic classification.</title>
        <authorList>
            <person name="Goeker M."/>
        </authorList>
    </citation>
    <scope>NUCLEOTIDE SEQUENCE [LARGE SCALE GENOMIC DNA]</scope>
    <source>
        <strain evidence="2 3">DSM 100048</strain>
    </source>
</reference>
<feature type="transmembrane region" description="Helical" evidence="1">
    <location>
        <begin position="114"/>
        <end position="134"/>
    </location>
</feature>
<dbReference type="EMBL" id="SMBX01000002">
    <property type="protein sequence ID" value="TCV01660.1"/>
    <property type="molecule type" value="Genomic_DNA"/>
</dbReference>
<feature type="transmembrane region" description="Helical" evidence="1">
    <location>
        <begin position="12"/>
        <end position="36"/>
    </location>
</feature>
<evidence type="ECO:0000313" key="3">
    <source>
        <dbReference type="Proteomes" id="UP000294692"/>
    </source>
</evidence>
<comment type="caution">
    <text evidence="2">The sequence shown here is derived from an EMBL/GenBank/DDBJ whole genome shotgun (WGS) entry which is preliminary data.</text>
</comment>
<feature type="transmembrane region" description="Helical" evidence="1">
    <location>
        <begin position="56"/>
        <end position="75"/>
    </location>
</feature>
<evidence type="ECO:0000313" key="2">
    <source>
        <dbReference type="EMBL" id="TCV01660.1"/>
    </source>
</evidence>
<keyword evidence="1" id="KW-1133">Transmembrane helix</keyword>
<feature type="transmembrane region" description="Helical" evidence="1">
    <location>
        <begin position="265"/>
        <end position="285"/>
    </location>
</feature>
<keyword evidence="1" id="KW-0812">Transmembrane</keyword>
<keyword evidence="3" id="KW-1185">Reference proteome</keyword>
<feature type="transmembrane region" description="Helical" evidence="1">
    <location>
        <begin position="195"/>
        <end position="218"/>
    </location>
</feature>
<dbReference type="RefSeq" id="WP_132474361.1">
    <property type="nucleotide sequence ID" value="NZ_JBHRVM010000001.1"/>
</dbReference>